<dbReference type="RefSeq" id="WP_107244005.1">
    <property type="nucleotide sequence ID" value="NZ_PYMJ01000020.1"/>
</dbReference>
<dbReference type="AlphaFoldDB" id="A0A2T3JCP8"/>
<dbReference type="OrthoDB" id="8449869at2"/>
<dbReference type="Proteomes" id="UP000240987">
    <property type="component" value="Unassembled WGS sequence"/>
</dbReference>
<sequence>MNKNLIKAIEDCGLDVSDVTSILATHLAVISEGLVITDMDGNVIGFNVEDGVIELPFTAPAQPVISNNTIRYINGSEKNYQHSPSQEYPWFAHDPGGDSFLYFKTKEEARLHSNDDIQCYLGDVWDEGVENVMIGRIHGVSTKTNIRHTDEDGNELAHGAYVCDYEIKPLV</sequence>
<protein>
    <submittedName>
        <fullName evidence="1">Uncharacterized protein</fullName>
    </submittedName>
</protein>
<proteinExistence type="predicted"/>
<accession>A0A2T3JCP8</accession>
<evidence type="ECO:0000313" key="1">
    <source>
        <dbReference type="EMBL" id="PSU46644.1"/>
    </source>
</evidence>
<organism evidence="1 2">
    <name type="scientific">Photobacterium frigidiphilum</name>
    <dbReference type="NCBI Taxonomy" id="264736"/>
    <lineage>
        <taxon>Bacteria</taxon>
        <taxon>Pseudomonadati</taxon>
        <taxon>Pseudomonadota</taxon>
        <taxon>Gammaproteobacteria</taxon>
        <taxon>Vibrionales</taxon>
        <taxon>Vibrionaceae</taxon>
        <taxon>Photobacterium</taxon>
    </lineage>
</organism>
<dbReference type="EMBL" id="PYMJ01000020">
    <property type="protein sequence ID" value="PSU46644.1"/>
    <property type="molecule type" value="Genomic_DNA"/>
</dbReference>
<comment type="caution">
    <text evidence="1">The sequence shown here is derived from an EMBL/GenBank/DDBJ whole genome shotgun (WGS) entry which is preliminary data.</text>
</comment>
<evidence type="ECO:0000313" key="2">
    <source>
        <dbReference type="Proteomes" id="UP000240987"/>
    </source>
</evidence>
<name>A0A2T3JCP8_9GAMM</name>
<reference evidence="1 2" key="1">
    <citation type="submission" date="2018-01" db="EMBL/GenBank/DDBJ databases">
        <title>Whole genome sequencing of Histamine producing bacteria.</title>
        <authorList>
            <person name="Butler K."/>
        </authorList>
    </citation>
    <scope>NUCLEOTIDE SEQUENCE [LARGE SCALE GENOMIC DNA]</scope>
    <source>
        <strain evidence="1 2">JCM 12947</strain>
    </source>
</reference>
<keyword evidence="2" id="KW-1185">Reference proteome</keyword>
<gene>
    <name evidence="1" type="ORF">C9J12_18215</name>
</gene>